<comment type="catalytic activity">
    <reaction evidence="11">
        <text>Zn(2+)(in) + ATP + H2O = Zn(2+)(out) + ADP + phosphate + H(+)</text>
        <dbReference type="Rhea" id="RHEA:20621"/>
        <dbReference type="ChEBI" id="CHEBI:15377"/>
        <dbReference type="ChEBI" id="CHEBI:15378"/>
        <dbReference type="ChEBI" id="CHEBI:29105"/>
        <dbReference type="ChEBI" id="CHEBI:30616"/>
        <dbReference type="ChEBI" id="CHEBI:43474"/>
        <dbReference type="ChEBI" id="CHEBI:456216"/>
        <dbReference type="EC" id="7.2.2.12"/>
    </reaction>
</comment>
<keyword evidence="7" id="KW-1278">Translocase</keyword>
<dbReference type="RefSeq" id="WP_261501299.1">
    <property type="nucleotide sequence ID" value="NZ_JAODYH010000007.1"/>
</dbReference>
<dbReference type="PANTHER" id="PTHR48085:SF5">
    <property type="entry name" value="CADMIUM_ZINC-TRANSPORTING ATPASE HMA4-RELATED"/>
    <property type="match status" value="1"/>
</dbReference>
<keyword evidence="15" id="KW-1185">Reference proteome</keyword>
<dbReference type="EMBL" id="JAODYH010000007">
    <property type="protein sequence ID" value="MCT9812059.1"/>
    <property type="molecule type" value="Genomic_DNA"/>
</dbReference>
<dbReference type="Pfam" id="PF00122">
    <property type="entry name" value="E1-E2_ATPase"/>
    <property type="match status" value="1"/>
</dbReference>
<dbReference type="Gene3D" id="3.40.50.1000">
    <property type="entry name" value="HAD superfamily/HAD-like"/>
    <property type="match status" value="1"/>
</dbReference>
<keyword evidence="6 12" id="KW-0067">ATP-binding</keyword>
<dbReference type="SUPFAM" id="SSF55008">
    <property type="entry name" value="HMA, heavy metal-associated domain"/>
    <property type="match status" value="2"/>
</dbReference>
<dbReference type="SFLD" id="SFLDS00003">
    <property type="entry name" value="Haloacid_Dehalogenase"/>
    <property type="match status" value="1"/>
</dbReference>
<dbReference type="InterPro" id="IPR051014">
    <property type="entry name" value="Cation_Transport_ATPase_IB"/>
</dbReference>
<dbReference type="SUPFAM" id="SSF81653">
    <property type="entry name" value="Calcium ATPase, transduction domain A"/>
    <property type="match status" value="1"/>
</dbReference>
<dbReference type="SFLD" id="SFLDF00027">
    <property type="entry name" value="p-type_atpase"/>
    <property type="match status" value="1"/>
</dbReference>
<evidence type="ECO:0000256" key="4">
    <source>
        <dbReference type="ARBA" id="ARBA00022723"/>
    </source>
</evidence>
<dbReference type="NCBIfam" id="TIGR01511">
    <property type="entry name" value="ATPase-IB1_Cu"/>
    <property type="match status" value="1"/>
</dbReference>
<dbReference type="Gene3D" id="2.70.150.10">
    <property type="entry name" value="Calcium-transporting ATPase, cytoplasmic transduction domain A"/>
    <property type="match status" value="1"/>
</dbReference>
<sequence length="802" mass="84483">MTDKCGSTGCISRSGGAQAGAAGACAALERATTVLNIPEMCCPTEFSLVEKKLRQLDGVLNVTADFMRRNVRVEHDAVATTELLEAAQRSGMEVRLPTPDWKEERSTIVIEKMDCPTEEALIRQRLSKELWVQDLSFNLLQRKLTVEHAAGRLDDVLAALNEIGMNGLPQRREAPGESTQPQGSHAGAYWKLAIGGALALTSELVALQLGDSSIGVIGLALAAIAVSGVETYRKGWIAVRHLNLNINALMSVAVTGAAILGQWPEAAMVMVLFAIAEMIEARSLDRARRAVEGLMSMAPETATVNTPSGWREVPAADVAVGATVRARPGERIALDGNVSSGSSAVDQSPITGESVPVDKVVGDAVYAGTINQDGELEYRVTAAASNSTLARIAHAVQEAQGTRAPTQRFVDTFSRYYTPAVFAAAIAIALIPPLGMGADWFTWVYRALVLLVVACPCALVISTPVTVVSGLTAAARRGILIKGGVFLEQGHRLQVLALDKTGTLTQGRPVLTDVIALAGDTPALSTLAAALAARSDHPVSRAVAAGLKDSADHPEVSGFSALRGRGVEGSMNGVLYRLGNHRLVEESGACSEDLEAKLDALEKEGKTAIVLTAGAKALAIFAVADVVRPESREAVAQLKQLGIRPVMLTGDNRHTAEAIARQVGITDVRSELLPEEKLKAIEEFAAGNAVVGMVGDGINDAPALAKANIGFAMGAVGTDAAIETADVALMDDDPRKLAEFVKLSRATKAVLWQNISFAIGIKVVFLSLALTGQANLWMAVFADMGGSLLVVFNGLRLLRKKA</sequence>
<dbReference type="InterPro" id="IPR023298">
    <property type="entry name" value="ATPase_P-typ_TM_dom_sf"/>
</dbReference>
<evidence type="ECO:0000256" key="12">
    <source>
        <dbReference type="RuleBase" id="RU362081"/>
    </source>
</evidence>
<feature type="transmembrane region" description="Helical" evidence="12">
    <location>
        <begin position="416"/>
        <end position="435"/>
    </location>
</feature>
<dbReference type="Proteomes" id="UP001525968">
    <property type="component" value="Unassembled WGS sequence"/>
</dbReference>
<comment type="similarity">
    <text evidence="2 12">Belongs to the cation transport ATPase (P-type) (TC 3.A.3) family. Type IB subfamily.</text>
</comment>
<dbReference type="SFLD" id="SFLDG00002">
    <property type="entry name" value="C1.7:_P-type_atpase_like"/>
    <property type="match status" value="1"/>
</dbReference>
<dbReference type="InterPro" id="IPR044492">
    <property type="entry name" value="P_typ_ATPase_HD_dom"/>
</dbReference>
<keyword evidence="9 12" id="KW-0472">Membrane</keyword>
<evidence type="ECO:0000259" key="13">
    <source>
        <dbReference type="PROSITE" id="PS50846"/>
    </source>
</evidence>
<dbReference type="NCBIfam" id="TIGR01494">
    <property type="entry name" value="ATPase_P-type"/>
    <property type="match status" value="1"/>
</dbReference>
<evidence type="ECO:0000256" key="1">
    <source>
        <dbReference type="ARBA" id="ARBA00004141"/>
    </source>
</evidence>
<feature type="transmembrane region" description="Helical" evidence="12">
    <location>
        <begin position="750"/>
        <end position="770"/>
    </location>
</feature>
<dbReference type="PROSITE" id="PS51257">
    <property type="entry name" value="PROKAR_LIPOPROTEIN"/>
    <property type="match status" value="1"/>
</dbReference>
<evidence type="ECO:0000256" key="6">
    <source>
        <dbReference type="ARBA" id="ARBA00022840"/>
    </source>
</evidence>
<dbReference type="InterPro" id="IPR008250">
    <property type="entry name" value="ATPase_P-typ_transduc_dom_A_sf"/>
</dbReference>
<dbReference type="InterPro" id="IPR023214">
    <property type="entry name" value="HAD_sf"/>
</dbReference>
<evidence type="ECO:0000256" key="3">
    <source>
        <dbReference type="ARBA" id="ARBA00022692"/>
    </source>
</evidence>
<dbReference type="PRINTS" id="PR00120">
    <property type="entry name" value="HATPASE"/>
</dbReference>
<feature type="transmembrane region" description="Helical" evidence="12">
    <location>
        <begin position="447"/>
        <end position="474"/>
    </location>
</feature>
<comment type="caution">
    <text evidence="14">The sequence shown here is derived from an EMBL/GenBank/DDBJ whole genome shotgun (WGS) entry which is preliminary data.</text>
</comment>
<dbReference type="InterPro" id="IPR001757">
    <property type="entry name" value="P_typ_ATPase"/>
</dbReference>
<dbReference type="CDD" id="cd00371">
    <property type="entry name" value="HMA"/>
    <property type="match status" value="1"/>
</dbReference>
<evidence type="ECO:0000256" key="5">
    <source>
        <dbReference type="ARBA" id="ARBA00022741"/>
    </source>
</evidence>
<evidence type="ECO:0000313" key="15">
    <source>
        <dbReference type="Proteomes" id="UP001525968"/>
    </source>
</evidence>
<dbReference type="Pfam" id="PF00702">
    <property type="entry name" value="Hydrolase"/>
    <property type="match status" value="1"/>
</dbReference>
<feature type="transmembrane region" description="Helical" evidence="12">
    <location>
        <begin position="776"/>
        <end position="798"/>
    </location>
</feature>
<dbReference type="NCBIfam" id="TIGR01525">
    <property type="entry name" value="ATPase-IB_hvy"/>
    <property type="match status" value="1"/>
</dbReference>
<feature type="domain" description="HMA" evidence="13">
    <location>
        <begin position="31"/>
        <end position="95"/>
    </location>
</feature>
<dbReference type="InterPro" id="IPR006121">
    <property type="entry name" value="HMA_dom"/>
</dbReference>
<keyword evidence="3 12" id="KW-0812">Transmembrane</keyword>
<dbReference type="InterPro" id="IPR027256">
    <property type="entry name" value="P-typ_ATPase_IB"/>
</dbReference>
<organism evidence="14 15">
    <name type="scientific">Acidovorax bellezanensis</name>
    <dbReference type="NCBI Taxonomy" id="2976702"/>
    <lineage>
        <taxon>Bacteria</taxon>
        <taxon>Pseudomonadati</taxon>
        <taxon>Pseudomonadota</taxon>
        <taxon>Betaproteobacteria</taxon>
        <taxon>Burkholderiales</taxon>
        <taxon>Comamonadaceae</taxon>
        <taxon>Acidovorax</taxon>
    </lineage>
</organism>
<dbReference type="PRINTS" id="PR00119">
    <property type="entry name" value="CATATPASE"/>
</dbReference>
<dbReference type="InterPro" id="IPR018303">
    <property type="entry name" value="ATPase_P-typ_P_site"/>
</dbReference>
<dbReference type="Gene3D" id="3.30.70.100">
    <property type="match status" value="1"/>
</dbReference>
<gene>
    <name evidence="14" type="ORF">N0K08_15545</name>
</gene>
<evidence type="ECO:0000256" key="2">
    <source>
        <dbReference type="ARBA" id="ARBA00006024"/>
    </source>
</evidence>
<keyword evidence="5 12" id="KW-0547">Nucleotide-binding</keyword>
<keyword evidence="8 12" id="KW-1133">Transmembrane helix</keyword>
<dbReference type="SUPFAM" id="SSF56784">
    <property type="entry name" value="HAD-like"/>
    <property type="match status" value="1"/>
</dbReference>
<evidence type="ECO:0000256" key="9">
    <source>
        <dbReference type="ARBA" id="ARBA00023136"/>
    </source>
</evidence>
<dbReference type="Gene3D" id="3.40.1110.10">
    <property type="entry name" value="Calcium-transporting ATPase, cytoplasmic domain N"/>
    <property type="match status" value="1"/>
</dbReference>
<dbReference type="PROSITE" id="PS00154">
    <property type="entry name" value="ATPASE_E1_E2"/>
    <property type="match status" value="1"/>
</dbReference>
<dbReference type="PROSITE" id="PS50846">
    <property type="entry name" value="HMA_2"/>
    <property type="match status" value="1"/>
</dbReference>
<dbReference type="InterPro" id="IPR059000">
    <property type="entry name" value="ATPase_P-type_domA"/>
</dbReference>
<dbReference type="EC" id="7.2.2.12" evidence="10"/>
<name>A0ABT2PQF7_9BURK</name>
<dbReference type="PANTHER" id="PTHR48085">
    <property type="entry name" value="CADMIUM/ZINC-TRANSPORTING ATPASE HMA2-RELATED"/>
    <property type="match status" value="1"/>
</dbReference>
<accession>A0ABT2PQF7</accession>
<keyword evidence="4 12" id="KW-0479">Metal-binding</keyword>
<evidence type="ECO:0000256" key="10">
    <source>
        <dbReference type="ARBA" id="ARBA00039097"/>
    </source>
</evidence>
<dbReference type="InterPro" id="IPR036163">
    <property type="entry name" value="HMA_dom_sf"/>
</dbReference>
<proteinExistence type="inferred from homology"/>
<evidence type="ECO:0000256" key="11">
    <source>
        <dbReference type="ARBA" id="ARBA00047308"/>
    </source>
</evidence>
<comment type="subcellular location">
    <subcellularLocation>
        <location evidence="12">Cell membrane</location>
    </subcellularLocation>
    <subcellularLocation>
        <location evidence="1">Membrane</location>
        <topology evidence="1">Multi-pass membrane protein</topology>
    </subcellularLocation>
</comment>
<evidence type="ECO:0000256" key="8">
    <source>
        <dbReference type="ARBA" id="ARBA00022989"/>
    </source>
</evidence>
<reference evidence="14 15" key="1">
    <citation type="submission" date="2022-09" db="EMBL/GenBank/DDBJ databases">
        <title>Draft genome of isolate Be4.</title>
        <authorList>
            <person name="Sanchez-Castro I."/>
            <person name="Martinez-Rodriguez P."/>
            <person name="Descostes M."/>
            <person name="Merroun M."/>
        </authorList>
    </citation>
    <scope>NUCLEOTIDE SEQUENCE [LARGE SCALE GENOMIC DNA]</scope>
    <source>
        <strain evidence="14 15">Be4</strain>
    </source>
</reference>
<keyword evidence="12" id="KW-1003">Cell membrane</keyword>
<dbReference type="SUPFAM" id="SSF81665">
    <property type="entry name" value="Calcium ATPase, transmembrane domain M"/>
    <property type="match status" value="1"/>
</dbReference>
<dbReference type="InterPro" id="IPR023299">
    <property type="entry name" value="ATPase_P-typ_cyto_dom_N"/>
</dbReference>
<dbReference type="InterPro" id="IPR036412">
    <property type="entry name" value="HAD-like_sf"/>
</dbReference>
<evidence type="ECO:0000313" key="14">
    <source>
        <dbReference type="EMBL" id="MCT9812059.1"/>
    </source>
</evidence>
<protein>
    <recommendedName>
        <fullName evidence="10">P-type Zn(2+) transporter</fullName>
        <ecNumber evidence="10">7.2.2.12</ecNumber>
    </recommendedName>
</protein>
<evidence type="ECO:0000256" key="7">
    <source>
        <dbReference type="ARBA" id="ARBA00022967"/>
    </source>
</evidence>